<protein>
    <submittedName>
        <fullName evidence="1">Uncharacterized protein</fullName>
    </submittedName>
</protein>
<proteinExistence type="predicted"/>
<accession>A0A6J4TIS4</accession>
<organism evidence="1">
    <name type="scientific">uncultured Solirubrobacteraceae bacterium</name>
    <dbReference type="NCBI Taxonomy" id="1162706"/>
    <lineage>
        <taxon>Bacteria</taxon>
        <taxon>Bacillati</taxon>
        <taxon>Actinomycetota</taxon>
        <taxon>Thermoleophilia</taxon>
        <taxon>Solirubrobacterales</taxon>
        <taxon>Solirubrobacteraceae</taxon>
        <taxon>environmental samples</taxon>
    </lineage>
</organism>
<reference evidence="1" key="1">
    <citation type="submission" date="2020-02" db="EMBL/GenBank/DDBJ databases">
        <authorList>
            <person name="Meier V. D."/>
        </authorList>
    </citation>
    <scope>NUCLEOTIDE SEQUENCE</scope>
    <source>
        <strain evidence="1">AVDCRST_MAG67</strain>
    </source>
</reference>
<evidence type="ECO:0000313" key="1">
    <source>
        <dbReference type="EMBL" id="CAA9524456.1"/>
    </source>
</evidence>
<dbReference type="EMBL" id="CADCVQ010000149">
    <property type="protein sequence ID" value="CAA9524456.1"/>
    <property type="molecule type" value="Genomic_DNA"/>
</dbReference>
<sequence length="54" mass="6021">MLSRDNLLVARERAGSTTQYCALTTTTRQSPLASSRPLRPRSFPYDGIVDDMGF</sequence>
<name>A0A6J4TIS4_9ACTN</name>
<gene>
    <name evidence="1" type="ORF">AVDCRST_MAG67-3504</name>
</gene>
<dbReference type="AlphaFoldDB" id="A0A6J4TIS4"/>